<organism evidence="1">
    <name type="scientific">freshwater metagenome</name>
    <dbReference type="NCBI Taxonomy" id="449393"/>
    <lineage>
        <taxon>unclassified sequences</taxon>
        <taxon>metagenomes</taxon>
        <taxon>ecological metagenomes</taxon>
    </lineage>
</organism>
<reference evidence="1" key="1">
    <citation type="submission" date="2020-05" db="EMBL/GenBank/DDBJ databases">
        <authorList>
            <person name="Chiriac C."/>
            <person name="Salcher M."/>
            <person name="Ghai R."/>
            <person name="Kavagutti S V."/>
        </authorList>
    </citation>
    <scope>NUCLEOTIDE SEQUENCE</scope>
</reference>
<dbReference type="EMBL" id="CAFAAI010000328">
    <property type="protein sequence ID" value="CAB4812281.1"/>
    <property type="molecule type" value="Genomic_DNA"/>
</dbReference>
<name>A0A6J6YS21_9ZZZZ</name>
<evidence type="ECO:0000313" key="1">
    <source>
        <dbReference type="EMBL" id="CAB4812281.1"/>
    </source>
</evidence>
<proteinExistence type="predicted"/>
<sequence length="70" mass="7859">MRCDGTEENGVHDVAEFDLTTPITVVASFEDGVHVLRPVGVPIEVTRRIDGDQLVWTYLGFTARLNRIEM</sequence>
<accession>A0A6J6YS21</accession>
<protein>
    <submittedName>
        <fullName evidence="1">Unannotated protein</fullName>
    </submittedName>
</protein>
<dbReference type="AlphaFoldDB" id="A0A6J6YS21"/>
<gene>
    <name evidence="1" type="ORF">UFOPK2992_01661</name>
</gene>